<dbReference type="PROSITE" id="PS51219">
    <property type="entry name" value="DPCK"/>
    <property type="match status" value="1"/>
</dbReference>
<comment type="catalytic activity">
    <reaction evidence="3">
        <text>3'-dephospho-CoA + ATP = ADP + CoA + H(+)</text>
        <dbReference type="Rhea" id="RHEA:18245"/>
        <dbReference type="ChEBI" id="CHEBI:15378"/>
        <dbReference type="ChEBI" id="CHEBI:30616"/>
        <dbReference type="ChEBI" id="CHEBI:57287"/>
        <dbReference type="ChEBI" id="CHEBI:57328"/>
        <dbReference type="ChEBI" id="CHEBI:456216"/>
        <dbReference type="EC" id="2.7.1.24"/>
    </reaction>
</comment>
<feature type="binding site" evidence="3">
    <location>
        <begin position="11"/>
        <end position="16"/>
    </location>
    <ligand>
        <name>ATP</name>
        <dbReference type="ChEBI" id="CHEBI:30616"/>
    </ligand>
</feature>
<name>A0A249JY31_9ACTN</name>
<dbReference type="PANTHER" id="PTHR10695">
    <property type="entry name" value="DEPHOSPHO-COA KINASE-RELATED"/>
    <property type="match status" value="1"/>
</dbReference>
<keyword evidence="3" id="KW-0173">Coenzyme A biosynthesis</keyword>
<dbReference type="Gene3D" id="3.40.50.300">
    <property type="entry name" value="P-loop containing nucleotide triphosphate hydrolases"/>
    <property type="match status" value="1"/>
</dbReference>
<dbReference type="SUPFAM" id="SSF52540">
    <property type="entry name" value="P-loop containing nucleoside triphosphate hydrolases"/>
    <property type="match status" value="1"/>
</dbReference>
<keyword evidence="3" id="KW-0808">Transferase</keyword>
<evidence type="ECO:0000256" key="4">
    <source>
        <dbReference type="NCBIfam" id="TIGR00152"/>
    </source>
</evidence>
<dbReference type="AlphaFoldDB" id="A0A249JY31"/>
<evidence type="ECO:0000256" key="1">
    <source>
        <dbReference type="ARBA" id="ARBA00022741"/>
    </source>
</evidence>
<dbReference type="Pfam" id="PF01121">
    <property type="entry name" value="CoaE"/>
    <property type="match status" value="1"/>
</dbReference>
<dbReference type="NCBIfam" id="TIGR00152">
    <property type="entry name" value="dephospho-CoA kinase"/>
    <property type="match status" value="1"/>
</dbReference>
<organism evidence="5 6">
    <name type="scientific">Candidatus Nanopelagicus limnae</name>
    <dbReference type="NCBI Taxonomy" id="1884634"/>
    <lineage>
        <taxon>Bacteria</taxon>
        <taxon>Bacillati</taxon>
        <taxon>Actinomycetota</taxon>
        <taxon>Actinomycetes</taxon>
        <taxon>Candidatus Nanopelagicales</taxon>
        <taxon>Candidatus Nanopelagicaceae</taxon>
        <taxon>Candidatus Nanopelagicus</taxon>
    </lineage>
</organism>
<keyword evidence="2 3" id="KW-0067">ATP-binding</keyword>
<dbReference type="EMBL" id="CP016768">
    <property type="protein sequence ID" value="ASY09434.1"/>
    <property type="molecule type" value="Genomic_DNA"/>
</dbReference>
<dbReference type="NCBIfam" id="NF002879">
    <property type="entry name" value="PRK03333.1"/>
    <property type="match status" value="1"/>
</dbReference>
<dbReference type="OrthoDB" id="9812943at2"/>
<evidence type="ECO:0000313" key="5">
    <source>
        <dbReference type="EMBL" id="ASY09434.1"/>
    </source>
</evidence>
<keyword evidence="3" id="KW-0963">Cytoplasm</keyword>
<dbReference type="KEGG" id="abam:B1s21122_03655"/>
<evidence type="ECO:0000256" key="3">
    <source>
        <dbReference type="HAMAP-Rule" id="MF_00376"/>
    </source>
</evidence>
<dbReference type="RefSeq" id="WP_095680742.1">
    <property type="nucleotide sequence ID" value="NZ_CP016768.2"/>
</dbReference>
<dbReference type="HAMAP" id="MF_00376">
    <property type="entry name" value="Dephospho_CoA_kinase"/>
    <property type="match status" value="1"/>
</dbReference>
<dbReference type="UniPathway" id="UPA00241">
    <property type="reaction ID" value="UER00356"/>
</dbReference>
<keyword evidence="6" id="KW-1185">Reference proteome</keyword>
<proteinExistence type="inferred from homology"/>
<dbReference type="InterPro" id="IPR001977">
    <property type="entry name" value="Depp_CoAkinase"/>
</dbReference>
<comment type="pathway">
    <text evidence="3">Cofactor biosynthesis; coenzyme A biosynthesis; CoA from (R)-pantothenate: step 5/5.</text>
</comment>
<keyword evidence="1 3" id="KW-0547">Nucleotide-binding</keyword>
<protein>
    <recommendedName>
        <fullName evidence="3 4">Dephospho-CoA kinase</fullName>
        <ecNumber evidence="3 4">2.7.1.24</ecNumber>
    </recommendedName>
    <alternativeName>
        <fullName evidence="3">Dephosphocoenzyme A kinase</fullName>
    </alternativeName>
</protein>
<comment type="function">
    <text evidence="3">Catalyzes the phosphorylation of the 3'-hydroxyl group of dephosphocoenzyme A to form coenzyme A.</text>
</comment>
<evidence type="ECO:0000256" key="2">
    <source>
        <dbReference type="ARBA" id="ARBA00022840"/>
    </source>
</evidence>
<accession>A0A249JY31</accession>
<dbReference type="CDD" id="cd02022">
    <property type="entry name" value="DPCK"/>
    <property type="match status" value="1"/>
</dbReference>
<keyword evidence="3 5" id="KW-0418">Kinase</keyword>
<gene>
    <name evidence="3" type="primary">coaE</name>
    <name evidence="5" type="ORF">B1s21122_03655</name>
</gene>
<dbReference type="GO" id="GO:0005737">
    <property type="term" value="C:cytoplasm"/>
    <property type="evidence" value="ECO:0007669"/>
    <property type="project" value="UniProtKB-SubCell"/>
</dbReference>
<dbReference type="PANTHER" id="PTHR10695:SF46">
    <property type="entry name" value="BIFUNCTIONAL COENZYME A SYNTHASE-RELATED"/>
    <property type="match status" value="1"/>
</dbReference>
<dbReference type="GO" id="GO:0004140">
    <property type="term" value="F:dephospho-CoA kinase activity"/>
    <property type="evidence" value="ECO:0007669"/>
    <property type="project" value="UniProtKB-UniRule"/>
</dbReference>
<dbReference type="GO" id="GO:0005524">
    <property type="term" value="F:ATP binding"/>
    <property type="evidence" value="ECO:0007669"/>
    <property type="project" value="UniProtKB-UniRule"/>
</dbReference>
<comment type="subcellular location">
    <subcellularLocation>
        <location evidence="3">Cytoplasm</location>
    </subcellularLocation>
</comment>
<evidence type="ECO:0000313" key="6">
    <source>
        <dbReference type="Proteomes" id="UP000217153"/>
    </source>
</evidence>
<dbReference type="EC" id="2.7.1.24" evidence="3 4"/>
<comment type="similarity">
    <text evidence="3">Belongs to the CoaE family.</text>
</comment>
<reference evidence="6" key="1">
    <citation type="submission" date="2016-10" db="EMBL/GenBank/DDBJ databases">
        <title>High microdiversification within the ubiquitous acI lineage of Actinobacteria.</title>
        <authorList>
            <person name="Neuenschwander S.M."/>
            <person name="Salcher M."/>
            <person name="Ghai R."/>
            <person name="Pernthaler J."/>
        </authorList>
    </citation>
    <scope>NUCLEOTIDE SEQUENCE [LARGE SCALE GENOMIC DNA]</scope>
</reference>
<dbReference type="InterPro" id="IPR027417">
    <property type="entry name" value="P-loop_NTPase"/>
</dbReference>
<sequence>MLIVALTGGIGSGKSTVGQIFGDLGAIVTDSDQLARDVVERGTTGFDQIIAAFGDEVLKNGDLNRAALADLVFKDPAKRKQLEQITHPLIRKAFAKIVESAKGDSIVVNQIPLLVESNHNYKFDHVITVSASEAVRIERLLKRGMNLTQIQQRLQAQSNDAQREKISDSIIRNDNSQADLLSDVEKVWELLQVKNKNKS</sequence>
<dbReference type="GO" id="GO:0015937">
    <property type="term" value="P:coenzyme A biosynthetic process"/>
    <property type="evidence" value="ECO:0007669"/>
    <property type="project" value="UniProtKB-UniRule"/>
</dbReference>
<dbReference type="Proteomes" id="UP000217153">
    <property type="component" value="Chromosome"/>
</dbReference>